<reference evidence="2 3" key="1">
    <citation type="submission" date="2014-09" db="EMBL/GenBank/DDBJ databases">
        <authorList>
            <person name="Ellenberger Sabrina"/>
        </authorList>
    </citation>
    <scope>NUCLEOTIDE SEQUENCE [LARGE SCALE GENOMIC DNA]</scope>
    <source>
        <strain evidence="2 3">CBS 412.66</strain>
    </source>
</reference>
<dbReference type="Proteomes" id="UP000054107">
    <property type="component" value="Unassembled WGS sequence"/>
</dbReference>
<protein>
    <submittedName>
        <fullName evidence="2">Uncharacterized protein</fullName>
    </submittedName>
</protein>
<dbReference type="InterPro" id="IPR036188">
    <property type="entry name" value="FAD/NAD-bd_sf"/>
</dbReference>
<dbReference type="EMBL" id="LN733615">
    <property type="protein sequence ID" value="CEP17174.1"/>
    <property type="molecule type" value="Genomic_DNA"/>
</dbReference>
<gene>
    <name evidence="2" type="primary">PARPA_11467.1 scaffold 44122</name>
</gene>
<keyword evidence="1" id="KW-1133">Transmembrane helix</keyword>
<organism evidence="2 3">
    <name type="scientific">Parasitella parasitica</name>
    <dbReference type="NCBI Taxonomy" id="35722"/>
    <lineage>
        <taxon>Eukaryota</taxon>
        <taxon>Fungi</taxon>
        <taxon>Fungi incertae sedis</taxon>
        <taxon>Mucoromycota</taxon>
        <taxon>Mucoromycotina</taxon>
        <taxon>Mucoromycetes</taxon>
        <taxon>Mucorales</taxon>
        <taxon>Mucorineae</taxon>
        <taxon>Mucoraceae</taxon>
        <taxon>Parasitella</taxon>
    </lineage>
</organism>
<evidence type="ECO:0000313" key="2">
    <source>
        <dbReference type="EMBL" id="CEP17174.1"/>
    </source>
</evidence>
<evidence type="ECO:0000256" key="1">
    <source>
        <dbReference type="SAM" id="Phobius"/>
    </source>
</evidence>
<dbReference type="AlphaFoldDB" id="A0A0B7NQB1"/>
<accession>A0A0B7NQB1</accession>
<keyword evidence="1" id="KW-0812">Transmembrane</keyword>
<proteinExistence type="predicted"/>
<sequence>MSQEVTVAIVGTGLVGALNAIYSAQRRWKVELFVKLQGPLPPSLSSFLVNADIPSRAPVGTRPVVNTPVTRAATHTLLGAITADTVIHVPLRKPAPPAPKPKRARR</sequence>
<feature type="transmembrane region" description="Helical" evidence="1">
    <location>
        <begin position="6"/>
        <end position="24"/>
    </location>
</feature>
<evidence type="ECO:0000313" key="3">
    <source>
        <dbReference type="Proteomes" id="UP000054107"/>
    </source>
</evidence>
<keyword evidence="3" id="KW-1185">Reference proteome</keyword>
<keyword evidence="1" id="KW-0472">Membrane</keyword>
<name>A0A0B7NQB1_9FUNG</name>
<dbReference type="SUPFAM" id="SSF51905">
    <property type="entry name" value="FAD/NAD(P)-binding domain"/>
    <property type="match status" value="1"/>
</dbReference>
<dbReference type="Gene3D" id="3.50.50.60">
    <property type="entry name" value="FAD/NAD(P)-binding domain"/>
    <property type="match status" value="1"/>
</dbReference>